<evidence type="ECO:0000256" key="1">
    <source>
        <dbReference type="SAM" id="Phobius"/>
    </source>
</evidence>
<feature type="transmembrane region" description="Helical" evidence="1">
    <location>
        <begin position="12"/>
        <end position="32"/>
    </location>
</feature>
<keyword evidence="1" id="KW-1133">Transmembrane helix</keyword>
<dbReference type="AlphaFoldDB" id="A0A2A5B7L3"/>
<proteinExistence type="predicted"/>
<dbReference type="EMBL" id="NVVJ01000008">
    <property type="protein sequence ID" value="PCJ27098.1"/>
    <property type="molecule type" value="Genomic_DNA"/>
</dbReference>
<organism evidence="2 3">
    <name type="scientific">SAR86 cluster bacterium</name>
    <dbReference type="NCBI Taxonomy" id="2030880"/>
    <lineage>
        <taxon>Bacteria</taxon>
        <taxon>Pseudomonadati</taxon>
        <taxon>Pseudomonadota</taxon>
        <taxon>Gammaproteobacteria</taxon>
        <taxon>SAR86 cluster</taxon>
    </lineage>
</organism>
<comment type="caution">
    <text evidence="2">The sequence shown here is derived from an EMBL/GenBank/DDBJ whole genome shotgun (WGS) entry which is preliminary data.</text>
</comment>
<dbReference type="Proteomes" id="UP000218327">
    <property type="component" value="Unassembled WGS sequence"/>
</dbReference>
<feature type="transmembrane region" description="Helical" evidence="1">
    <location>
        <begin position="57"/>
        <end position="79"/>
    </location>
</feature>
<accession>A0A2A5B7L3</accession>
<evidence type="ECO:0000313" key="3">
    <source>
        <dbReference type="Proteomes" id="UP000218327"/>
    </source>
</evidence>
<keyword evidence="1" id="KW-0472">Membrane</keyword>
<protein>
    <submittedName>
        <fullName evidence="2">Uncharacterized protein</fullName>
    </submittedName>
</protein>
<sequence>MLKLVFKSAITGFIVGSVFMALAPLGLGISFVEYLEPVLIPGVSLLHLAGKTTVDSLFLMLGLFLNGLIYTGLTLCFLLTRKYLEKKE</sequence>
<name>A0A2A5B7L3_9GAMM</name>
<reference evidence="3" key="1">
    <citation type="submission" date="2017-08" db="EMBL/GenBank/DDBJ databases">
        <title>A dynamic microbial community with high functional redundancy inhabits the cold, oxic subseafloor aquifer.</title>
        <authorList>
            <person name="Tully B.J."/>
            <person name="Wheat C.G."/>
            <person name="Glazer B.T."/>
            <person name="Huber J.A."/>
        </authorList>
    </citation>
    <scope>NUCLEOTIDE SEQUENCE [LARGE SCALE GENOMIC DNA]</scope>
</reference>
<evidence type="ECO:0000313" key="2">
    <source>
        <dbReference type="EMBL" id="PCJ27098.1"/>
    </source>
</evidence>
<gene>
    <name evidence="2" type="ORF">COA96_04065</name>
</gene>
<keyword evidence="1" id="KW-0812">Transmembrane</keyword>